<keyword evidence="3" id="KW-1185">Reference proteome</keyword>
<feature type="region of interest" description="Disordered" evidence="1">
    <location>
        <begin position="124"/>
        <end position="156"/>
    </location>
</feature>
<dbReference type="GeneID" id="92181979"/>
<organism evidence="2 3">
    <name type="scientific">Kwoniella newhampshirensis</name>
    <dbReference type="NCBI Taxonomy" id="1651941"/>
    <lineage>
        <taxon>Eukaryota</taxon>
        <taxon>Fungi</taxon>
        <taxon>Dikarya</taxon>
        <taxon>Basidiomycota</taxon>
        <taxon>Agaricomycotina</taxon>
        <taxon>Tremellomycetes</taxon>
        <taxon>Tremellales</taxon>
        <taxon>Cryptococcaceae</taxon>
        <taxon>Kwoniella</taxon>
    </lineage>
</organism>
<comment type="caution">
    <text evidence="2">The sequence shown here is derived from an EMBL/GenBank/DDBJ whole genome shotgun (WGS) entry which is preliminary data.</text>
</comment>
<dbReference type="AlphaFoldDB" id="A0AAW0YIA3"/>
<dbReference type="Proteomes" id="UP001388673">
    <property type="component" value="Unassembled WGS sequence"/>
</dbReference>
<name>A0AAW0YIA3_9TREE</name>
<sequence length="280" mass="30534">MSGKRSEYGSSCYSCNSIFKTAYDERGRPYVRCPNDRCPAKTPVLSPENEGYYDNSNESRWKGKAVDTGGQSSAAQYQTGALTNGQYTYPVESQPFSSGSMNQGGRAYSQHQPTGTTYLAQANQGSATANPDEWSSYGEATWNGPIQSGGEGSRPSKQVWWVANNDGTLHLLDSPVTPLFGGPTVEADPTHPPNQLDATCKKCKKSLYSVVEVDKSKSDQYYTQRSPKTYCLNPVCGWEYGKEVEWSAVSGQRGSLGKKGGRFAGRASELIDRFTGKKSK</sequence>
<accession>A0AAW0YIA3</accession>
<evidence type="ECO:0000256" key="1">
    <source>
        <dbReference type="SAM" id="MobiDB-lite"/>
    </source>
</evidence>
<feature type="compositionally biased region" description="Polar residues" evidence="1">
    <location>
        <begin position="94"/>
        <end position="112"/>
    </location>
</feature>
<dbReference type="EMBL" id="JBCAWK010000009">
    <property type="protein sequence ID" value="KAK8849389.1"/>
    <property type="molecule type" value="Genomic_DNA"/>
</dbReference>
<feature type="region of interest" description="Disordered" evidence="1">
    <location>
        <begin position="90"/>
        <end position="112"/>
    </location>
</feature>
<dbReference type="RefSeq" id="XP_066801277.1">
    <property type="nucleotide sequence ID" value="XM_066947818.1"/>
</dbReference>
<proteinExistence type="predicted"/>
<protein>
    <submittedName>
        <fullName evidence="2">Uncharacterized protein</fullName>
    </submittedName>
</protein>
<evidence type="ECO:0000313" key="2">
    <source>
        <dbReference type="EMBL" id="KAK8849389.1"/>
    </source>
</evidence>
<evidence type="ECO:0000313" key="3">
    <source>
        <dbReference type="Proteomes" id="UP001388673"/>
    </source>
</evidence>
<dbReference type="KEGG" id="kne:92181979"/>
<gene>
    <name evidence="2" type="ORF">IAR55_004721</name>
</gene>
<feature type="region of interest" description="Disordered" evidence="1">
    <location>
        <begin position="38"/>
        <end position="72"/>
    </location>
</feature>
<reference evidence="2 3" key="1">
    <citation type="journal article" date="2024" name="bioRxiv">
        <title>Comparative genomics of Cryptococcus and Kwoniella reveals pathogenesis evolution and contrasting karyotype dynamics via intercentromeric recombination or chromosome fusion.</title>
        <authorList>
            <person name="Coelho M.A."/>
            <person name="David-Palma M."/>
            <person name="Shea T."/>
            <person name="Bowers K."/>
            <person name="McGinley-Smith S."/>
            <person name="Mohammad A.W."/>
            <person name="Gnirke A."/>
            <person name="Yurkov A.M."/>
            <person name="Nowrousian M."/>
            <person name="Sun S."/>
            <person name="Cuomo C.A."/>
            <person name="Heitman J."/>
        </authorList>
    </citation>
    <scope>NUCLEOTIDE SEQUENCE [LARGE SCALE GENOMIC DNA]</scope>
    <source>
        <strain evidence="2 3">CBS 13917</strain>
    </source>
</reference>